<gene>
    <name evidence="6" type="ordered locus">blr8004</name>
</gene>
<dbReference type="PATRIC" id="fig|224911.44.peg.8160"/>
<dbReference type="GO" id="GO:0007059">
    <property type="term" value="P:chromosome segregation"/>
    <property type="evidence" value="ECO:0000318"/>
    <property type="project" value="GO_Central"/>
</dbReference>
<sequence>MRVRLKGINTVKKRLADGSTKTYRYHRATGKLLQGEPGSPEFIESYGAAARGQKRPQTASSDTFAALVVKYKASEVFKLLADRTQSEYARLLKAVESEFGTLPSSALNDPDVLGDFLEYQDAVAKASGAREADNRLAATSAMLTWAKDRKNIRFNHLRGFKRLHYADRSEILWLPEHVLAFMDKAEPELQPALILAAHTALRESDLLGLKWTAYRDGCLVVRISKSRRNRGNGRLVDIPCTKSLRQMLDKMPRTSEYILTTRTNRRFKIRYFSRLWHETMVAAGIDKIKLEGVEEPVSLHFNDLRGTAITLLSEAGCTPQEIATITGHSLKYVNHILEKYLARTKGLARKAIEKFESSPSAQFMLDLRTAESA</sequence>
<dbReference type="InterPro" id="IPR010998">
    <property type="entry name" value="Integrase_recombinase_N"/>
</dbReference>
<organism evidence="6 7">
    <name type="scientific">Bradyrhizobium diazoefficiens (strain JCM 10833 / BCRC 13528 / IAM 13628 / NBRC 14792 / USDA 110)</name>
    <dbReference type="NCBI Taxonomy" id="224911"/>
    <lineage>
        <taxon>Bacteria</taxon>
        <taxon>Pseudomonadati</taxon>
        <taxon>Pseudomonadota</taxon>
        <taxon>Alphaproteobacteria</taxon>
        <taxon>Hyphomicrobiales</taxon>
        <taxon>Nitrobacteraceae</taxon>
        <taxon>Bradyrhizobium</taxon>
    </lineage>
</organism>
<dbReference type="PhylomeDB" id="Q89BZ4"/>
<reference evidence="7" key="1">
    <citation type="journal article" date="2002" name="DNA Res.">
        <title>Complete genomic sequence of nitrogen-fixing symbiotic bacterium Bradyrhizobium japonicum USDA110.</title>
        <authorList>
            <person name="Kaneko T."/>
            <person name="Nakamura Y."/>
            <person name="Sato S."/>
            <person name="Minamisawa K."/>
            <person name="Uchiumi T."/>
            <person name="Sasamoto S."/>
            <person name="Watanabe A."/>
            <person name="Idesawa K."/>
            <person name="Iriguchi M."/>
            <person name="Kawashima K."/>
            <person name="Kohara M."/>
            <person name="Matsumoto M."/>
            <person name="Shimpo S."/>
            <person name="Tsuruoka H."/>
            <person name="Wada T."/>
            <person name="Yamada M."/>
            <person name="Tabata S."/>
        </authorList>
    </citation>
    <scope>NUCLEOTIDE SEQUENCE [LARGE SCALE GENOMIC DNA]</scope>
    <source>
        <strain evidence="7">JCM 10833 / BCRC 13528 / IAM 13628 / NBRC 14792 / USDA 110</strain>
    </source>
</reference>
<evidence type="ECO:0000313" key="7">
    <source>
        <dbReference type="Proteomes" id="UP000002526"/>
    </source>
</evidence>
<accession>Q89BZ4</accession>
<dbReference type="KEGG" id="bja:blr8004"/>
<proteinExistence type="inferred from homology"/>
<keyword evidence="2" id="KW-0229">DNA integration</keyword>
<keyword evidence="7" id="KW-1185">Reference proteome</keyword>
<dbReference type="SUPFAM" id="SSF56349">
    <property type="entry name" value="DNA breaking-rejoining enzymes"/>
    <property type="match status" value="1"/>
</dbReference>
<evidence type="ECO:0000313" key="6">
    <source>
        <dbReference type="EMBL" id="BAC53269.1"/>
    </source>
</evidence>
<evidence type="ECO:0000256" key="3">
    <source>
        <dbReference type="ARBA" id="ARBA00023125"/>
    </source>
</evidence>
<dbReference type="STRING" id="224911.AAV28_37740"/>
<dbReference type="Pfam" id="PF00589">
    <property type="entry name" value="Phage_integrase"/>
    <property type="match status" value="1"/>
</dbReference>
<dbReference type="HOGENOM" id="CLU_056713_1_0_5"/>
<dbReference type="InterPro" id="IPR050090">
    <property type="entry name" value="Tyrosine_recombinase_XerCD"/>
</dbReference>
<dbReference type="GeneID" id="46494934"/>
<evidence type="ECO:0000256" key="1">
    <source>
        <dbReference type="ARBA" id="ARBA00008857"/>
    </source>
</evidence>
<dbReference type="Proteomes" id="UP000002526">
    <property type="component" value="Chromosome"/>
</dbReference>
<dbReference type="PANTHER" id="PTHR30349:SF64">
    <property type="entry name" value="PROPHAGE INTEGRASE INTD-RELATED"/>
    <property type="match status" value="1"/>
</dbReference>
<dbReference type="OrthoDB" id="8201432at2"/>
<comment type="similarity">
    <text evidence="1">Belongs to the 'phage' integrase family.</text>
</comment>
<protein>
    <submittedName>
        <fullName evidence="6">Blr8004 protein</fullName>
    </submittedName>
</protein>
<dbReference type="EMBL" id="BA000040">
    <property type="protein sequence ID" value="BAC53269.1"/>
    <property type="molecule type" value="Genomic_DNA"/>
</dbReference>
<dbReference type="AlphaFoldDB" id="Q89BZ4"/>
<dbReference type="InterPro" id="IPR002104">
    <property type="entry name" value="Integrase_catalytic"/>
</dbReference>
<dbReference type="PANTHER" id="PTHR30349">
    <property type="entry name" value="PHAGE INTEGRASE-RELATED"/>
    <property type="match status" value="1"/>
</dbReference>
<dbReference type="InParanoid" id="Q89BZ4"/>
<evidence type="ECO:0000256" key="4">
    <source>
        <dbReference type="ARBA" id="ARBA00023172"/>
    </source>
</evidence>
<dbReference type="InterPro" id="IPR013762">
    <property type="entry name" value="Integrase-like_cat_sf"/>
</dbReference>
<dbReference type="PROSITE" id="PS51898">
    <property type="entry name" value="TYR_RECOMBINASE"/>
    <property type="match status" value="1"/>
</dbReference>
<name>Q89BZ4_BRADU</name>
<dbReference type="Gene3D" id="1.10.443.10">
    <property type="entry name" value="Intergrase catalytic core"/>
    <property type="match status" value="1"/>
</dbReference>
<dbReference type="GO" id="GO:0009009">
    <property type="term" value="F:site-specific recombinase activity"/>
    <property type="evidence" value="ECO:0000318"/>
    <property type="project" value="GO_Central"/>
</dbReference>
<evidence type="ECO:0000259" key="5">
    <source>
        <dbReference type="PROSITE" id="PS51898"/>
    </source>
</evidence>
<dbReference type="eggNOG" id="COG0582">
    <property type="taxonomic scope" value="Bacteria"/>
</dbReference>
<evidence type="ECO:0000256" key="2">
    <source>
        <dbReference type="ARBA" id="ARBA00022908"/>
    </source>
</evidence>
<dbReference type="EnsemblBacteria" id="BAC53269">
    <property type="protein sequence ID" value="BAC53269"/>
    <property type="gene ID" value="BAC53269"/>
</dbReference>
<dbReference type="GO" id="GO:0006310">
    <property type="term" value="P:DNA recombination"/>
    <property type="evidence" value="ECO:0000318"/>
    <property type="project" value="GO_Central"/>
</dbReference>
<keyword evidence="4" id="KW-0233">DNA recombination</keyword>
<dbReference type="GO" id="GO:0003677">
    <property type="term" value="F:DNA binding"/>
    <property type="evidence" value="ECO:0007669"/>
    <property type="project" value="UniProtKB-KW"/>
</dbReference>
<keyword evidence="3" id="KW-0238">DNA-binding</keyword>
<dbReference type="RefSeq" id="WP_011090727.1">
    <property type="nucleotide sequence ID" value="NC_004463.1"/>
</dbReference>
<dbReference type="Gene3D" id="1.10.150.130">
    <property type="match status" value="1"/>
</dbReference>
<dbReference type="InterPro" id="IPR011010">
    <property type="entry name" value="DNA_brk_join_enz"/>
</dbReference>
<feature type="domain" description="Tyr recombinase" evidence="5">
    <location>
        <begin position="161"/>
        <end position="353"/>
    </location>
</feature>